<keyword evidence="1" id="KW-0732">Signal</keyword>
<dbReference type="Gene3D" id="1.25.40.10">
    <property type="entry name" value="Tetratricopeptide repeat domain"/>
    <property type="match status" value="1"/>
</dbReference>
<comment type="caution">
    <text evidence="2">The sequence shown here is derived from an EMBL/GenBank/DDBJ whole genome shotgun (WGS) entry which is preliminary data.</text>
</comment>
<sequence>MTIWSKRILALMIAIFFLAGAQFATAAEGGGGDAEEIEPVNLGELADGAKVYPSLKDLLIDSLQLYEEDAEAIVPESFYEVDLGNNPQGYERQFMAFVYNYEWIELVLIASNKDASDVRLLDRAASSDEGYMFLNMAKLEFTTTGNLVQIWTEAPYSAFRSLVELEWAGDRFYVISHEYDDPSERYFEEKERLLKLKDIQKLVEQYETEIAYYPSAYEQNYTLAAPALKLAQQKANQIQKVDFKKAVEYLDYGLSQYADAFGTWGYVDGTLTKADIVGAEDSLYLEARLGLGVYVGMLNDYGYYLSLAGRNKEAVPVLANVIKLVPGRTVAYLNIADAEWTLGQKNAAKAHYKTYLKLLGGKAKSTAPARVQQRINAK</sequence>
<dbReference type="Proteomes" id="UP001596105">
    <property type="component" value="Unassembled WGS sequence"/>
</dbReference>
<dbReference type="RefSeq" id="WP_209746393.1">
    <property type="nucleotide sequence ID" value="NZ_JBHSMH010000007.1"/>
</dbReference>
<feature type="chain" id="PRO_5046439068" description="Tetratricopeptide repeat protein" evidence="1">
    <location>
        <begin position="27"/>
        <end position="378"/>
    </location>
</feature>
<evidence type="ECO:0008006" key="4">
    <source>
        <dbReference type="Google" id="ProtNLM"/>
    </source>
</evidence>
<evidence type="ECO:0000256" key="1">
    <source>
        <dbReference type="SAM" id="SignalP"/>
    </source>
</evidence>
<reference evidence="3" key="1">
    <citation type="journal article" date="2019" name="Int. J. Syst. Evol. Microbiol.">
        <title>The Global Catalogue of Microorganisms (GCM) 10K type strain sequencing project: providing services to taxonomists for standard genome sequencing and annotation.</title>
        <authorList>
            <consortium name="The Broad Institute Genomics Platform"/>
            <consortium name="The Broad Institute Genome Sequencing Center for Infectious Disease"/>
            <person name="Wu L."/>
            <person name="Ma J."/>
        </authorList>
    </citation>
    <scope>NUCLEOTIDE SEQUENCE [LARGE SCALE GENOMIC DNA]</scope>
    <source>
        <strain evidence="3">CCUG 57113</strain>
    </source>
</reference>
<keyword evidence="3" id="KW-1185">Reference proteome</keyword>
<dbReference type="InterPro" id="IPR011990">
    <property type="entry name" value="TPR-like_helical_dom_sf"/>
</dbReference>
<name>A0ABW0LTH5_9BACL</name>
<proteinExistence type="predicted"/>
<organism evidence="2 3">
    <name type="scientific">Cohnella suwonensis</name>
    <dbReference type="NCBI Taxonomy" id="696072"/>
    <lineage>
        <taxon>Bacteria</taxon>
        <taxon>Bacillati</taxon>
        <taxon>Bacillota</taxon>
        <taxon>Bacilli</taxon>
        <taxon>Bacillales</taxon>
        <taxon>Paenibacillaceae</taxon>
        <taxon>Cohnella</taxon>
    </lineage>
</organism>
<dbReference type="SUPFAM" id="SSF48452">
    <property type="entry name" value="TPR-like"/>
    <property type="match status" value="1"/>
</dbReference>
<evidence type="ECO:0000313" key="3">
    <source>
        <dbReference type="Proteomes" id="UP001596105"/>
    </source>
</evidence>
<feature type="signal peptide" evidence="1">
    <location>
        <begin position="1"/>
        <end position="26"/>
    </location>
</feature>
<dbReference type="EMBL" id="JBHSMH010000007">
    <property type="protein sequence ID" value="MFC5468067.1"/>
    <property type="molecule type" value="Genomic_DNA"/>
</dbReference>
<protein>
    <recommendedName>
        <fullName evidence="4">Tetratricopeptide repeat protein</fullName>
    </recommendedName>
</protein>
<gene>
    <name evidence="2" type="ORF">ACFPPD_04995</name>
</gene>
<evidence type="ECO:0000313" key="2">
    <source>
        <dbReference type="EMBL" id="MFC5468067.1"/>
    </source>
</evidence>
<accession>A0ABW0LTH5</accession>